<name>A0A212PX59_9PROT</name>
<dbReference type="InterPro" id="IPR024185">
    <property type="entry name" value="FTHF_cligase-like_sf"/>
</dbReference>
<evidence type="ECO:0000256" key="2">
    <source>
        <dbReference type="ARBA" id="ARBA00022741"/>
    </source>
</evidence>
<dbReference type="PIRSF" id="PIRSF006806">
    <property type="entry name" value="FTHF_cligase"/>
    <property type="match status" value="1"/>
</dbReference>
<evidence type="ECO:0000256" key="1">
    <source>
        <dbReference type="ARBA" id="ARBA00010638"/>
    </source>
</evidence>
<evidence type="ECO:0000256" key="5">
    <source>
        <dbReference type="RuleBase" id="RU361279"/>
    </source>
</evidence>
<comment type="cofactor">
    <cofactor evidence="5">
        <name>Mg(2+)</name>
        <dbReference type="ChEBI" id="CHEBI:18420"/>
    </cofactor>
</comment>
<dbReference type="SUPFAM" id="SSF100950">
    <property type="entry name" value="NagB/RpiA/CoA transferase-like"/>
    <property type="match status" value="1"/>
</dbReference>
<accession>A0A212PX59</accession>
<keyword evidence="2 4" id="KW-0547">Nucleotide-binding</keyword>
<evidence type="ECO:0000313" key="7">
    <source>
        <dbReference type="Proteomes" id="UP000197065"/>
    </source>
</evidence>
<evidence type="ECO:0000313" key="6">
    <source>
        <dbReference type="EMBL" id="SNB51647.1"/>
    </source>
</evidence>
<dbReference type="PANTHER" id="PTHR23407">
    <property type="entry name" value="ATPASE INHIBITOR/5-FORMYLTETRAHYDROFOLATE CYCLO-LIGASE"/>
    <property type="match status" value="1"/>
</dbReference>
<dbReference type="Pfam" id="PF01812">
    <property type="entry name" value="5-FTHF_cyc-lig"/>
    <property type="match status" value="1"/>
</dbReference>
<protein>
    <recommendedName>
        <fullName evidence="5">5-formyltetrahydrofolate cyclo-ligase</fullName>
        <ecNumber evidence="5">6.3.3.2</ecNumber>
    </recommendedName>
</protein>
<dbReference type="GO" id="GO:0005524">
    <property type="term" value="F:ATP binding"/>
    <property type="evidence" value="ECO:0007669"/>
    <property type="project" value="UniProtKB-KW"/>
</dbReference>
<keyword evidence="5" id="KW-0460">Magnesium</keyword>
<organism evidence="6 7">
    <name type="scientific">Arboricoccus pini</name>
    <dbReference type="NCBI Taxonomy" id="1963835"/>
    <lineage>
        <taxon>Bacteria</taxon>
        <taxon>Pseudomonadati</taxon>
        <taxon>Pseudomonadota</taxon>
        <taxon>Alphaproteobacteria</taxon>
        <taxon>Geminicoccales</taxon>
        <taxon>Geminicoccaceae</taxon>
        <taxon>Arboricoccus</taxon>
    </lineage>
</organism>
<proteinExistence type="inferred from homology"/>
<reference evidence="6 7" key="1">
    <citation type="submission" date="2017-06" db="EMBL/GenBank/DDBJ databases">
        <authorList>
            <person name="Kim H.J."/>
            <person name="Triplett B.A."/>
        </authorList>
    </citation>
    <scope>NUCLEOTIDE SEQUENCE [LARGE SCALE GENOMIC DNA]</scope>
    <source>
        <strain evidence="6 7">B29T1</strain>
    </source>
</reference>
<dbReference type="PANTHER" id="PTHR23407:SF1">
    <property type="entry name" value="5-FORMYLTETRAHYDROFOLATE CYCLO-LIGASE"/>
    <property type="match status" value="1"/>
</dbReference>
<keyword evidence="5" id="KW-0479">Metal-binding</keyword>
<keyword evidence="6" id="KW-0436">Ligase</keyword>
<dbReference type="Proteomes" id="UP000197065">
    <property type="component" value="Unassembled WGS sequence"/>
</dbReference>
<dbReference type="GO" id="GO:0009396">
    <property type="term" value="P:folic acid-containing compound biosynthetic process"/>
    <property type="evidence" value="ECO:0007669"/>
    <property type="project" value="TreeGrafter"/>
</dbReference>
<feature type="binding site" evidence="4">
    <location>
        <position position="31"/>
    </location>
    <ligand>
        <name>substrate</name>
    </ligand>
</feature>
<dbReference type="GO" id="GO:0046872">
    <property type="term" value="F:metal ion binding"/>
    <property type="evidence" value="ECO:0007669"/>
    <property type="project" value="UniProtKB-KW"/>
</dbReference>
<evidence type="ECO:0000256" key="3">
    <source>
        <dbReference type="ARBA" id="ARBA00022840"/>
    </source>
</evidence>
<comment type="catalytic activity">
    <reaction evidence="5">
        <text>(6S)-5-formyl-5,6,7,8-tetrahydrofolate + ATP = (6R)-5,10-methenyltetrahydrofolate + ADP + phosphate</text>
        <dbReference type="Rhea" id="RHEA:10488"/>
        <dbReference type="ChEBI" id="CHEBI:30616"/>
        <dbReference type="ChEBI" id="CHEBI:43474"/>
        <dbReference type="ChEBI" id="CHEBI:57455"/>
        <dbReference type="ChEBI" id="CHEBI:57457"/>
        <dbReference type="ChEBI" id="CHEBI:456216"/>
        <dbReference type="EC" id="6.3.3.2"/>
    </reaction>
</comment>
<dbReference type="NCBIfam" id="TIGR02727">
    <property type="entry name" value="MTHFS_bact"/>
    <property type="match status" value="1"/>
</dbReference>
<dbReference type="InterPro" id="IPR002698">
    <property type="entry name" value="FTHF_cligase"/>
</dbReference>
<evidence type="ECO:0000256" key="4">
    <source>
        <dbReference type="PIRSR" id="PIRSR006806-1"/>
    </source>
</evidence>
<keyword evidence="7" id="KW-1185">Reference proteome</keyword>
<keyword evidence="3 4" id="KW-0067">ATP-binding</keyword>
<dbReference type="EC" id="6.3.3.2" evidence="5"/>
<sequence>MASRQAAQHLVEALADFLPATVAVFHALPEEIDAGPLIACLRARSCNIALPRQIRPGEALALHLTEPDTELRPGPFGVHEPLPDAAAAHPKIIIVPLLGYDFKGNRLGYGAGFYDRTLAHWRKVEPNLKAIGYGYALQWMDQLPVGAADETLDGVCTEQGFTWIR</sequence>
<dbReference type="Gene3D" id="3.40.50.10420">
    <property type="entry name" value="NagB/RpiA/CoA transferase-like"/>
    <property type="match status" value="1"/>
</dbReference>
<dbReference type="GO" id="GO:0030272">
    <property type="term" value="F:5-formyltetrahydrofolate cyclo-ligase activity"/>
    <property type="evidence" value="ECO:0007669"/>
    <property type="project" value="UniProtKB-EC"/>
</dbReference>
<dbReference type="AlphaFoldDB" id="A0A212PX59"/>
<feature type="binding site" evidence="4">
    <location>
        <begin position="106"/>
        <end position="114"/>
    </location>
    <ligand>
        <name>ATP</name>
        <dbReference type="ChEBI" id="CHEBI:30616"/>
    </ligand>
</feature>
<comment type="similarity">
    <text evidence="1 5">Belongs to the 5-formyltetrahydrofolate cyclo-ligase family.</text>
</comment>
<dbReference type="InterPro" id="IPR037171">
    <property type="entry name" value="NagB/RpiA_transferase-like"/>
</dbReference>
<dbReference type="EMBL" id="FYEH01000001">
    <property type="protein sequence ID" value="SNB51647.1"/>
    <property type="molecule type" value="Genomic_DNA"/>
</dbReference>
<gene>
    <name evidence="6" type="ORF">SAMN07250955_101117</name>
</gene>
<dbReference type="GO" id="GO:0035999">
    <property type="term" value="P:tetrahydrofolate interconversion"/>
    <property type="evidence" value="ECO:0007669"/>
    <property type="project" value="TreeGrafter"/>
</dbReference>